<evidence type="ECO:0000313" key="2">
    <source>
        <dbReference type="EMBL" id="KAJ1109111.1"/>
    </source>
</evidence>
<accession>A0AAV7MZB9</accession>
<evidence type="ECO:0000313" key="3">
    <source>
        <dbReference type="Proteomes" id="UP001066276"/>
    </source>
</evidence>
<reference evidence="2" key="1">
    <citation type="journal article" date="2022" name="bioRxiv">
        <title>Sequencing and chromosome-scale assembly of the giantPleurodeles waltlgenome.</title>
        <authorList>
            <person name="Brown T."/>
            <person name="Elewa A."/>
            <person name="Iarovenko S."/>
            <person name="Subramanian E."/>
            <person name="Araus A.J."/>
            <person name="Petzold A."/>
            <person name="Susuki M."/>
            <person name="Suzuki K.-i.T."/>
            <person name="Hayashi T."/>
            <person name="Toyoda A."/>
            <person name="Oliveira C."/>
            <person name="Osipova E."/>
            <person name="Leigh N.D."/>
            <person name="Simon A."/>
            <person name="Yun M.H."/>
        </authorList>
    </citation>
    <scope>NUCLEOTIDE SEQUENCE</scope>
    <source>
        <strain evidence="2">20211129_DDA</strain>
        <tissue evidence="2">Liver</tissue>
    </source>
</reference>
<dbReference type="Proteomes" id="UP001066276">
    <property type="component" value="Chromosome 9"/>
</dbReference>
<keyword evidence="3" id="KW-1185">Reference proteome</keyword>
<evidence type="ECO:0000256" key="1">
    <source>
        <dbReference type="SAM" id="MobiDB-lite"/>
    </source>
</evidence>
<proteinExistence type="predicted"/>
<dbReference type="AlphaFoldDB" id="A0AAV7MZB9"/>
<organism evidence="2 3">
    <name type="scientific">Pleurodeles waltl</name>
    <name type="common">Iberian ribbed newt</name>
    <dbReference type="NCBI Taxonomy" id="8319"/>
    <lineage>
        <taxon>Eukaryota</taxon>
        <taxon>Metazoa</taxon>
        <taxon>Chordata</taxon>
        <taxon>Craniata</taxon>
        <taxon>Vertebrata</taxon>
        <taxon>Euteleostomi</taxon>
        <taxon>Amphibia</taxon>
        <taxon>Batrachia</taxon>
        <taxon>Caudata</taxon>
        <taxon>Salamandroidea</taxon>
        <taxon>Salamandridae</taxon>
        <taxon>Pleurodelinae</taxon>
        <taxon>Pleurodeles</taxon>
    </lineage>
</organism>
<dbReference type="EMBL" id="JANPWB010000013">
    <property type="protein sequence ID" value="KAJ1109111.1"/>
    <property type="molecule type" value="Genomic_DNA"/>
</dbReference>
<name>A0AAV7MZB9_PLEWA</name>
<feature type="non-terminal residue" evidence="2">
    <location>
        <position position="72"/>
    </location>
</feature>
<comment type="caution">
    <text evidence="2">The sequence shown here is derived from an EMBL/GenBank/DDBJ whole genome shotgun (WGS) entry which is preliminary data.</text>
</comment>
<sequence length="72" mass="7971">MSLTQCTSVRGISRRRLTCCAQSAVRCRARSATSRPSPKKSPRATRPRDPSHPGSTAHGRRLHPRLPSPQRV</sequence>
<protein>
    <submittedName>
        <fullName evidence="2">Uncharacterized protein</fullName>
    </submittedName>
</protein>
<gene>
    <name evidence="2" type="ORF">NDU88_006476</name>
</gene>
<feature type="region of interest" description="Disordered" evidence="1">
    <location>
        <begin position="24"/>
        <end position="72"/>
    </location>
</feature>